<proteinExistence type="inferred from homology"/>
<dbReference type="EMBL" id="LR882967">
    <property type="protein sequence ID" value="CAD5915487.1"/>
    <property type="molecule type" value="Genomic_DNA"/>
</dbReference>
<protein>
    <submittedName>
        <fullName evidence="3">Universal stress protein Sll1388</fullName>
    </submittedName>
</protein>
<dbReference type="PRINTS" id="PR01438">
    <property type="entry name" value="UNVRSLSTRESS"/>
</dbReference>
<feature type="domain" description="UspA" evidence="2">
    <location>
        <begin position="3"/>
        <end position="152"/>
    </location>
</feature>
<accession>A0A9W4CXN7</accession>
<dbReference type="Gene3D" id="3.40.50.620">
    <property type="entry name" value="HUPs"/>
    <property type="match status" value="1"/>
</dbReference>
<gene>
    <name evidence="3" type="ORF">NO713_00320</name>
</gene>
<sequence>MNYQRILVAIDQSVQSKMVFEAALELARKSSGQLMIFHRLSLDEPESYTYTSVQVEKIVHHYKFVQEKLEQDLEKVRLWLTGLENRAIEAGIQAEWDWKEGNAGRLICQVAKNWNADIIVMGRRGKSAVMETLLGSVSYHVVHHAPCAVLIVQGK</sequence>
<comment type="similarity">
    <text evidence="1">Belongs to the universal stress protein A family.</text>
</comment>
<dbReference type="Pfam" id="PF00582">
    <property type="entry name" value="Usp"/>
    <property type="match status" value="1"/>
</dbReference>
<evidence type="ECO:0000313" key="3">
    <source>
        <dbReference type="EMBL" id="CAD5915487.1"/>
    </source>
</evidence>
<dbReference type="SUPFAM" id="SSF52402">
    <property type="entry name" value="Adenine nucleotide alpha hydrolases-like"/>
    <property type="match status" value="1"/>
</dbReference>
<dbReference type="InterPro" id="IPR006016">
    <property type="entry name" value="UspA"/>
</dbReference>
<dbReference type="PANTHER" id="PTHR46268:SF8">
    <property type="entry name" value="UNIVERSAL STRESS PROTEIN SLL1388"/>
    <property type="match status" value="1"/>
</dbReference>
<dbReference type="CDD" id="cd00293">
    <property type="entry name" value="USP-like"/>
    <property type="match status" value="1"/>
</dbReference>
<dbReference type="PANTHER" id="PTHR46268">
    <property type="entry name" value="STRESS RESPONSE PROTEIN NHAX"/>
    <property type="match status" value="1"/>
</dbReference>
<dbReference type="AlphaFoldDB" id="A0A9W4CXN7"/>
<name>A0A9W4CXN7_9CYAN</name>
<reference evidence="3" key="1">
    <citation type="submission" date="2020-09" db="EMBL/GenBank/DDBJ databases">
        <authorList>
            <person name="Blom J."/>
        </authorList>
    </citation>
    <scope>NUCLEOTIDE SEQUENCE</scope>
    <source>
        <strain evidence="3">No.713</strain>
    </source>
</reference>
<dbReference type="Proteomes" id="UP001153719">
    <property type="component" value="Chromosome"/>
</dbReference>
<evidence type="ECO:0000259" key="2">
    <source>
        <dbReference type="Pfam" id="PF00582"/>
    </source>
</evidence>
<dbReference type="InterPro" id="IPR014729">
    <property type="entry name" value="Rossmann-like_a/b/a_fold"/>
</dbReference>
<dbReference type="KEGG" id="ppsu:NO713_00320"/>
<dbReference type="RefSeq" id="WP_254172850.1">
    <property type="nucleotide sequence ID" value="NZ_LR882967.1"/>
</dbReference>
<evidence type="ECO:0000256" key="1">
    <source>
        <dbReference type="ARBA" id="ARBA00008791"/>
    </source>
</evidence>
<organism evidence="3 4">
    <name type="scientific">Planktothrix pseudagardhii</name>
    <dbReference type="NCBI Taxonomy" id="132604"/>
    <lineage>
        <taxon>Bacteria</taxon>
        <taxon>Bacillati</taxon>
        <taxon>Cyanobacteriota</taxon>
        <taxon>Cyanophyceae</taxon>
        <taxon>Oscillatoriophycideae</taxon>
        <taxon>Oscillatoriales</taxon>
        <taxon>Microcoleaceae</taxon>
        <taxon>Planktothrix</taxon>
    </lineage>
</organism>
<dbReference type="InterPro" id="IPR006015">
    <property type="entry name" value="Universal_stress_UspA"/>
</dbReference>
<keyword evidence="4" id="KW-1185">Reference proteome</keyword>
<evidence type="ECO:0000313" key="4">
    <source>
        <dbReference type="Proteomes" id="UP001153719"/>
    </source>
</evidence>